<feature type="repeat" description="PPR" evidence="7">
    <location>
        <begin position="260"/>
        <end position="294"/>
    </location>
</feature>
<dbReference type="Proteomes" id="UP000596660">
    <property type="component" value="Unplaced"/>
</dbReference>
<proteinExistence type="inferred from homology"/>
<feature type="repeat" description="PPR" evidence="7">
    <location>
        <begin position="548"/>
        <end position="582"/>
    </location>
</feature>
<dbReference type="PROSITE" id="PS51375">
    <property type="entry name" value="PPR"/>
    <property type="match status" value="8"/>
</dbReference>
<sequence length="937" mass="105162">MAKLSCSKLQHLRPPRVYPGFYGISGKSPLNLIKQFCSTTSVDDPLPESFPSIDPIQETSNESEKYEGGTLVEGGTEQKQRTPRGKNRNPEKTEDIIARMMANRAWTTRLQNSIRNLVPQFDQSLVLNVLDSSRKTEHALQFFRWIERSGLFKHDRETHMKIIERLGRSLKLNHAREILMDMPKKGVHFDEDMFVVLIESYGKNEIVQESVKIFQQMKELGVERTGKSYDALFKVILRQGRYMMAKRYYNKMLEEGIAPTKHTFNILLWGFFLCQKAETANRFYEDMRNRGIMPDVVTYNTMINGFYRLKNIEEAEKFFVEMKGKNIAPTVISYTTMIKGYVAMGKVDDALRMFQEMKDFGIRPNSVTYSTLLPGLCDAKKPSEAQIVLREMVERHAAPKDNSIFVKLLNCQCESGNLNAAVDVLKAMIRLSIPTEAGHYGILIENSCKAKAYDQAVNLLDKLIEKDIVLRPQSTLDMEPTSYNAIIEYLCNNGDTKRAETLFRQLMKKGVQDPKAFNNLIRGHSKEKNPEAAFELLNIMIRRGVSSKADAYKLLIHSFLEKGEPADAKTVLDSMIENDHLPDSAVFRAVMEGLFNDERVQTASRVMKMMLEKGLTDNMDLSAKILEALFMRGHVEEALGRIELLMHSGCAPDIDNLLSVMSDKGKTIAALKLLDFALERDFTLDFSSYDKVLDALIGAGKTLNAYSILCKISLKGGVTDKSSYESLIKTLNEEGNSKQADVLSRMLNGEIGDSTKKGKKQNGAIPIAMPTVLSVTMATGSHRLAEQGTITKRMTAIKEMAGMDVLCSDKTGTLTLNKLSVDKNLVEVFVKGIDADTMVLMAARASRMENQDAIDAAIVGTLADPKEARLGIQEVHFLPFNPTDKHTALMYIDSDGKMHSVSKGAPEQIRVHAVMDKYAERGLRSLAVAYQEVPDGK</sequence>
<dbReference type="Gene3D" id="3.40.1110.10">
    <property type="entry name" value="Calcium-transporting ATPase, cytoplasmic domain N"/>
    <property type="match status" value="1"/>
</dbReference>
<feature type="repeat" description="PPR" evidence="7">
    <location>
        <begin position="365"/>
        <end position="399"/>
    </location>
</feature>
<dbReference type="SUPFAM" id="SSF81660">
    <property type="entry name" value="Metal cation-transporting ATPase, ATP-binding domain N"/>
    <property type="match status" value="1"/>
</dbReference>
<reference evidence="9" key="2">
    <citation type="submission" date="2021-03" db="UniProtKB">
        <authorList>
            <consortium name="EnsemblPlants"/>
        </authorList>
    </citation>
    <scope>IDENTIFICATION</scope>
</reference>
<feature type="repeat" description="PPR" evidence="7">
    <location>
        <begin position="190"/>
        <end position="224"/>
    </location>
</feature>
<feature type="repeat" description="PPR" evidence="7">
    <location>
        <begin position="330"/>
        <end position="364"/>
    </location>
</feature>
<keyword evidence="10" id="KW-1185">Reference proteome</keyword>
<reference evidence="9" key="1">
    <citation type="journal article" date="2017" name="Nature">
        <title>The genome of Chenopodium quinoa.</title>
        <authorList>
            <person name="Jarvis D.E."/>
            <person name="Ho Y.S."/>
            <person name="Lightfoot D.J."/>
            <person name="Schmoeckel S.M."/>
            <person name="Li B."/>
            <person name="Borm T.J.A."/>
            <person name="Ohyanagi H."/>
            <person name="Mineta K."/>
            <person name="Michell C.T."/>
            <person name="Saber N."/>
            <person name="Kharbatia N.M."/>
            <person name="Rupper R.R."/>
            <person name="Sharp A.R."/>
            <person name="Dally N."/>
            <person name="Boughton B.A."/>
            <person name="Woo Y.H."/>
            <person name="Gao G."/>
            <person name="Schijlen E.G.W.M."/>
            <person name="Guo X."/>
            <person name="Momin A.A."/>
            <person name="Negrao S."/>
            <person name="Al-Babili S."/>
            <person name="Gehring C."/>
            <person name="Roessner U."/>
            <person name="Jung C."/>
            <person name="Murphy K."/>
            <person name="Arold S.T."/>
            <person name="Gojobori T."/>
            <person name="van der Linden C.G."/>
            <person name="van Loo E.N."/>
            <person name="Jellen E.N."/>
            <person name="Maughan P.J."/>
            <person name="Tester M."/>
        </authorList>
    </citation>
    <scope>NUCLEOTIDE SEQUENCE [LARGE SCALE GENOMIC DNA]</scope>
    <source>
        <strain evidence="9">cv. PI 614886</strain>
    </source>
</reference>
<dbReference type="InterPro" id="IPR011990">
    <property type="entry name" value="TPR-like_helical_dom_sf"/>
</dbReference>
<comment type="subcellular location">
    <subcellularLocation>
        <location evidence="1">Membrane</location>
    </subcellularLocation>
</comment>
<dbReference type="EnsemblPlants" id="AUR62029073-RA">
    <property type="protein sequence ID" value="AUR62029073-RA:cds"/>
    <property type="gene ID" value="AUR62029073"/>
</dbReference>
<dbReference type="Pfam" id="PF01535">
    <property type="entry name" value="PPR"/>
    <property type="match status" value="5"/>
</dbReference>
<dbReference type="NCBIfam" id="TIGR00756">
    <property type="entry name" value="PPR"/>
    <property type="match status" value="6"/>
</dbReference>
<evidence type="ECO:0000256" key="6">
    <source>
        <dbReference type="ARBA" id="ARBA00023136"/>
    </source>
</evidence>
<comment type="similarity">
    <text evidence="2">Belongs to the PPR family. P subfamily.</text>
</comment>
<evidence type="ECO:0000256" key="5">
    <source>
        <dbReference type="ARBA" id="ARBA00022989"/>
    </source>
</evidence>
<evidence type="ECO:0000256" key="7">
    <source>
        <dbReference type="PROSITE-ProRule" id="PRU00708"/>
    </source>
</evidence>
<dbReference type="InterPro" id="IPR023299">
    <property type="entry name" value="ATPase_P-typ_cyto_dom_N"/>
</dbReference>
<dbReference type="PROSITE" id="PS00154">
    <property type="entry name" value="ATPASE_E1_E2"/>
    <property type="match status" value="1"/>
</dbReference>
<evidence type="ECO:0000256" key="3">
    <source>
        <dbReference type="ARBA" id="ARBA00022692"/>
    </source>
</evidence>
<dbReference type="InterPro" id="IPR023214">
    <property type="entry name" value="HAD_sf"/>
</dbReference>
<evidence type="ECO:0000256" key="2">
    <source>
        <dbReference type="ARBA" id="ARBA00007626"/>
    </source>
</evidence>
<dbReference type="Gramene" id="AUR62029073-RA">
    <property type="protein sequence ID" value="AUR62029073-RA:cds"/>
    <property type="gene ID" value="AUR62029073"/>
</dbReference>
<dbReference type="InterPro" id="IPR002885">
    <property type="entry name" value="PPR_rpt"/>
</dbReference>
<dbReference type="PANTHER" id="PTHR47941">
    <property type="entry name" value="PENTATRICOPEPTIDE REPEAT-CONTAINING PROTEIN 3, MITOCHONDRIAL"/>
    <property type="match status" value="1"/>
</dbReference>
<dbReference type="Gene3D" id="3.40.50.1000">
    <property type="entry name" value="HAD superfamily/HAD-like"/>
    <property type="match status" value="1"/>
</dbReference>
<dbReference type="Pfam" id="PF13041">
    <property type="entry name" value="PPR_2"/>
    <property type="match status" value="2"/>
</dbReference>
<dbReference type="SUPFAM" id="SSF81901">
    <property type="entry name" value="HCP-like"/>
    <property type="match status" value="2"/>
</dbReference>
<feature type="region of interest" description="Disordered" evidence="8">
    <location>
        <begin position="43"/>
        <end position="93"/>
    </location>
</feature>
<feature type="repeat" description="PPR" evidence="7">
    <location>
        <begin position="225"/>
        <end position="259"/>
    </location>
</feature>
<evidence type="ECO:0000313" key="9">
    <source>
        <dbReference type="EnsemblPlants" id="AUR62029073-RA:cds"/>
    </source>
</evidence>
<dbReference type="SUPFAM" id="SSF81665">
    <property type="entry name" value="Calcium ATPase, transmembrane domain M"/>
    <property type="match status" value="1"/>
</dbReference>
<dbReference type="Gene3D" id="1.20.1110.10">
    <property type="entry name" value="Calcium-transporting ATPase, transmembrane domain"/>
    <property type="match status" value="1"/>
</dbReference>
<dbReference type="OMA" id="PQNDSEM"/>
<evidence type="ECO:0000256" key="8">
    <source>
        <dbReference type="SAM" id="MobiDB-lite"/>
    </source>
</evidence>
<dbReference type="AlphaFoldDB" id="A0A803MGH1"/>
<accession>A0A803MGH1</accession>
<evidence type="ECO:0000313" key="10">
    <source>
        <dbReference type="Proteomes" id="UP000596660"/>
    </source>
</evidence>
<keyword evidence="5" id="KW-1133">Transmembrane helix</keyword>
<dbReference type="InterPro" id="IPR023298">
    <property type="entry name" value="ATPase_P-typ_TM_dom_sf"/>
</dbReference>
<feature type="repeat" description="PPR" evidence="7">
    <location>
        <begin position="479"/>
        <end position="513"/>
    </location>
</feature>
<evidence type="ECO:0000256" key="4">
    <source>
        <dbReference type="ARBA" id="ARBA00022737"/>
    </source>
</evidence>
<keyword evidence="4" id="KW-0677">Repeat</keyword>
<name>A0A803MGH1_CHEQI</name>
<dbReference type="GO" id="GO:0016020">
    <property type="term" value="C:membrane"/>
    <property type="evidence" value="ECO:0007669"/>
    <property type="project" value="UniProtKB-SubCell"/>
</dbReference>
<keyword evidence="6" id="KW-0472">Membrane</keyword>
<feature type="repeat" description="PPR" evidence="7">
    <location>
        <begin position="295"/>
        <end position="329"/>
    </location>
</feature>
<keyword evidence="3" id="KW-0812">Transmembrane</keyword>
<evidence type="ECO:0000256" key="1">
    <source>
        <dbReference type="ARBA" id="ARBA00004370"/>
    </source>
</evidence>
<dbReference type="Gene3D" id="1.25.40.10">
    <property type="entry name" value="Tetratricopeptide repeat domain"/>
    <property type="match status" value="6"/>
</dbReference>
<dbReference type="InterPro" id="IPR018303">
    <property type="entry name" value="ATPase_P-typ_P_site"/>
</dbReference>
<organism evidence="9 10">
    <name type="scientific">Chenopodium quinoa</name>
    <name type="common">Quinoa</name>
    <dbReference type="NCBI Taxonomy" id="63459"/>
    <lineage>
        <taxon>Eukaryota</taxon>
        <taxon>Viridiplantae</taxon>
        <taxon>Streptophyta</taxon>
        <taxon>Embryophyta</taxon>
        <taxon>Tracheophyta</taxon>
        <taxon>Spermatophyta</taxon>
        <taxon>Magnoliopsida</taxon>
        <taxon>eudicotyledons</taxon>
        <taxon>Gunneridae</taxon>
        <taxon>Pentapetalae</taxon>
        <taxon>Caryophyllales</taxon>
        <taxon>Chenopodiaceae</taxon>
        <taxon>Chenopodioideae</taxon>
        <taxon>Atripliceae</taxon>
        <taxon>Chenopodium</taxon>
    </lineage>
</organism>
<evidence type="ECO:0008006" key="11">
    <source>
        <dbReference type="Google" id="ProtNLM"/>
    </source>
</evidence>
<dbReference type="GO" id="GO:0000166">
    <property type="term" value="F:nucleotide binding"/>
    <property type="evidence" value="ECO:0007669"/>
    <property type="project" value="InterPro"/>
</dbReference>
<protein>
    <recommendedName>
        <fullName evidence="11">Pentatricopeptide repeat-containing protein</fullName>
    </recommendedName>
</protein>